<organism evidence="1 2">
    <name type="scientific">Brachionus plicatilis</name>
    <name type="common">Marine rotifer</name>
    <name type="synonym">Brachionus muelleri</name>
    <dbReference type="NCBI Taxonomy" id="10195"/>
    <lineage>
        <taxon>Eukaryota</taxon>
        <taxon>Metazoa</taxon>
        <taxon>Spiralia</taxon>
        <taxon>Gnathifera</taxon>
        <taxon>Rotifera</taxon>
        <taxon>Eurotatoria</taxon>
        <taxon>Monogononta</taxon>
        <taxon>Pseudotrocha</taxon>
        <taxon>Ploima</taxon>
        <taxon>Brachionidae</taxon>
        <taxon>Brachionus</taxon>
    </lineage>
</organism>
<evidence type="ECO:0000313" key="2">
    <source>
        <dbReference type="Proteomes" id="UP000276133"/>
    </source>
</evidence>
<dbReference type="AlphaFoldDB" id="A0A3M7S887"/>
<dbReference type="NCBIfam" id="TIGR01456">
    <property type="entry name" value="CECR5"/>
    <property type="match status" value="1"/>
</dbReference>
<dbReference type="Gene3D" id="3.40.50.1000">
    <property type="entry name" value="HAD superfamily/HAD-like"/>
    <property type="match status" value="2"/>
</dbReference>
<dbReference type="InterPro" id="IPR006353">
    <property type="entry name" value="HAD-SF_hydro_IIA_CECR5"/>
</dbReference>
<dbReference type="Proteomes" id="UP000276133">
    <property type="component" value="Unassembled WGS sequence"/>
</dbReference>
<reference evidence="1 2" key="1">
    <citation type="journal article" date="2018" name="Sci. Rep.">
        <title>Genomic signatures of local adaptation to the degree of environmental predictability in rotifers.</title>
        <authorList>
            <person name="Franch-Gras L."/>
            <person name="Hahn C."/>
            <person name="Garcia-Roger E.M."/>
            <person name="Carmona M.J."/>
            <person name="Serra M."/>
            <person name="Gomez A."/>
        </authorList>
    </citation>
    <scope>NUCLEOTIDE SEQUENCE [LARGE SCALE GENOMIC DNA]</scope>
    <source>
        <strain evidence="1">HYR1</strain>
    </source>
</reference>
<dbReference type="OrthoDB" id="10251048at2759"/>
<proteinExistence type="predicted"/>
<sequence>MSENQDTNEVNPGVFIDIDGVVLKGGRPFEWSKKAIHALWYNNIPFVFVTNGTYCSKTLIDTLESILELPFTNDHCVVAPSPCKALTDYHNKRVLVCCQNDSYDLISELGFKDYLTVPELVNIFPDLDFVDHERRHMLLKNPLTDEQKKLQAEFRPIEVILLLGEPINWECALQILLDVIMTNGDPRKQFKFVPFPHLPIIACNKDLTFKGAAALPRFGHGAFLECLETLYMKVTRNELVYEYLMGKPYLITYEYAAEQIQNLSKNGQRINKFYIIGDNPEVDVRGANLYKESLTGEKSNRGSTRTSRRQSTVDFLNQNLFKPVESILVCTGVYNPQSDMLYHLRNLFDKSIRRSSINPDCLPNEFEGITLTVPQQITQKESSSNFLDVEALQLKEALSRKNSFISYFDNQCNIPDVTVDNLMDAVNYIIESSK</sequence>
<gene>
    <name evidence="1" type="ORF">BpHYR1_025346</name>
</gene>
<dbReference type="InterPro" id="IPR036412">
    <property type="entry name" value="HAD-like_sf"/>
</dbReference>
<name>A0A3M7S887_BRAPC</name>
<dbReference type="GO" id="GO:0046474">
    <property type="term" value="P:glycerophospholipid biosynthetic process"/>
    <property type="evidence" value="ECO:0007669"/>
    <property type="project" value="TreeGrafter"/>
</dbReference>
<dbReference type="Pfam" id="PF13344">
    <property type="entry name" value="Hydrolase_6"/>
    <property type="match status" value="1"/>
</dbReference>
<dbReference type="InterPro" id="IPR006357">
    <property type="entry name" value="HAD-SF_hydro_IIA"/>
</dbReference>
<dbReference type="EMBL" id="REGN01001861">
    <property type="protein sequence ID" value="RNA32034.1"/>
    <property type="molecule type" value="Genomic_DNA"/>
</dbReference>
<dbReference type="InterPro" id="IPR050324">
    <property type="entry name" value="CDP-alcohol_PTase-I"/>
</dbReference>
<dbReference type="NCBIfam" id="TIGR01460">
    <property type="entry name" value="HAD-SF-IIA"/>
    <property type="match status" value="1"/>
</dbReference>
<keyword evidence="2" id="KW-1185">Reference proteome</keyword>
<dbReference type="PANTHER" id="PTHR14269">
    <property type="entry name" value="CDP-DIACYLGLYCEROL--GLYCEROL-3-PHOSPHATE 3-PHOSPHATIDYLTRANSFERASE-RELATED"/>
    <property type="match status" value="1"/>
</dbReference>
<dbReference type="GO" id="GO:0005739">
    <property type="term" value="C:mitochondrion"/>
    <property type="evidence" value="ECO:0007669"/>
    <property type="project" value="TreeGrafter"/>
</dbReference>
<protein>
    <submittedName>
        <fullName evidence="1">Cat eye syndrome critical region 5</fullName>
    </submittedName>
</protein>
<comment type="caution">
    <text evidence="1">The sequence shown here is derived from an EMBL/GenBank/DDBJ whole genome shotgun (WGS) entry which is preliminary data.</text>
</comment>
<dbReference type="InterPro" id="IPR023214">
    <property type="entry name" value="HAD_sf"/>
</dbReference>
<evidence type="ECO:0000313" key="1">
    <source>
        <dbReference type="EMBL" id="RNA32034.1"/>
    </source>
</evidence>
<dbReference type="STRING" id="10195.A0A3M7S887"/>
<dbReference type="SUPFAM" id="SSF56784">
    <property type="entry name" value="HAD-like"/>
    <property type="match status" value="1"/>
</dbReference>
<accession>A0A3M7S887</accession>
<dbReference type="PANTHER" id="PTHR14269:SF4">
    <property type="entry name" value="CAT EYE SYNDROME CRITICAL REGION PROTEIN 5"/>
    <property type="match status" value="1"/>
</dbReference>